<dbReference type="EMBL" id="BK014777">
    <property type="protein sequence ID" value="DAD75225.1"/>
    <property type="molecule type" value="Genomic_DNA"/>
</dbReference>
<keyword evidence="1" id="KW-0862">Zinc</keyword>
<sequence>MQKSPICPICVTIESRKSLNSWSNMPQSIISVREC</sequence>
<evidence type="ECO:0000313" key="1">
    <source>
        <dbReference type="EMBL" id="DAD75225.1"/>
    </source>
</evidence>
<organism evidence="1">
    <name type="scientific">Siphoviridae sp. ctCsv15</name>
    <dbReference type="NCBI Taxonomy" id="2826195"/>
    <lineage>
        <taxon>Viruses</taxon>
        <taxon>Duplodnaviria</taxon>
        <taxon>Heunggongvirae</taxon>
        <taxon>Uroviricota</taxon>
        <taxon>Caudoviricetes</taxon>
    </lineage>
</organism>
<proteinExistence type="predicted"/>
<keyword evidence="1" id="KW-0479">Metal-binding</keyword>
<name>A0A8S5LYU9_9CAUD</name>
<accession>A0A8S5LYU9</accession>
<reference evidence="1" key="1">
    <citation type="journal article" date="2021" name="Proc. Natl. Acad. Sci. U.S.A.">
        <title>A Catalog of Tens of Thousands of Viruses from Human Metagenomes Reveals Hidden Associations with Chronic Diseases.</title>
        <authorList>
            <person name="Tisza M.J."/>
            <person name="Buck C.B."/>
        </authorList>
    </citation>
    <scope>NUCLEOTIDE SEQUENCE</scope>
    <source>
        <strain evidence="1">CtCsv15</strain>
    </source>
</reference>
<protein>
    <submittedName>
        <fullName evidence="1">C2H2 type zinc-finger protein</fullName>
    </submittedName>
</protein>
<keyword evidence="1" id="KW-0863">Zinc-finger</keyword>
<dbReference type="GO" id="GO:0008270">
    <property type="term" value="F:zinc ion binding"/>
    <property type="evidence" value="ECO:0007669"/>
    <property type="project" value="UniProtKB-KW"/>
</dbReference>